<dbReference type="PANTHER" id="PTHR43047:SF72">
    <property type="entry name" value="OSMOSENSING HISTIDINE PROTEIN KINASE SLN1"/>
    <property type="match status" value="1"/>
</dbReference>
<dbReference type="SMART" id="SM00387">
    <property type="entry name" value="HATPase_c"/>
    <property type="match status" value="1"/>
</dbReference>
<comment type="caution">
    <text evidence="19">The sequence shown here is derived from an EMBL/GenBank/DDBJ whole genome shotgun (WGS) entry which is preliminary data.</text>
</comment>
<evidence type="ECO:0000256" key="3">
    <source>
        <dbReference type="ARBA" id="ARBA00012438"/>
    </source>
</evidence>
<dbReference type="EC" id="2.7.13.3" evidence="3"/>
<evidence type="ECO:0000256" key="7">
    <source>
        <dbReference type="ARBA" id="ARBA00022679"/>
    </source>
</evidence>
<dbReference type="Proteomes" id="UP000248745">
    <property type="component" value="Unassembled WGS sequence"/>
</dbReference>
<keyword evidence="4" id="KW-1003">Cell membrane</keyword>
<evidence type="ECO:0000256" key="15">
    <source>
        <dbReference type="SAM" id="Phobius"/>
    </source>
</evidence>
<evidence type="ECO:0000256" key="5">
    <source>
        <dbReference type="ARBA" id="ARBA00022519"/>
    </source>
</evidence>
<evidence type="ECO:0000259" key="16">
    <source>
        <dbReference type="PROSITE" id="PS50109"/>
    </source>
</evidence>
<dbReference type="CDD" id="cd16922">
    <property type="entry name" value="HATPase_EvgS-ArcB-TorS-like"/>
    <property type="match status" value="1"/>
</dbReference>
<name>A0A2W2B7W8_9BACT</name>
<keyword evidence="5" id="KW-0997">Cell inner membrane</keyword>
<evidence type="ECO:0000313" key="19">
    <source>
        <dbReference type="EMBL" id="PZF72057.1"/>
    </source>
</evidence>
<evidence type="ECO:0000256" key="6">
    <source>
        <dbReference type="ARBA" id="ARBA00022553"/>
    </source>
</evidence>
<dbReference type="Pfam" id="PF01627">
    <property type="entry name" value="Hpt"/>
    <property type="match status" value="1"/>
</dbReference>
<dbReference type="PANTHER" id="PTHR43047">
    <property type="entry name" value="TWO-COMPONENT HISTIDINE PROTEIN KINASE"/>
    <property type="match status" value="1"/>
</dbReference>
<dbReference type="PROSITE" id="PS50110">
    <property type="entry name" value="RESPONSE_REGULATORY"/>
    <property type="match status" value="1"/>
</dbReference>
<dbReference type="InterPro" id="IPR036641">
    <property type="entry name" value="HPT_dom_sf"/>
</dbReference>
<gene>
    <name evidence="19" type="ORF">DN068_15600</name>
</gene>
<dbReference type="Gene3D" id="1.10.287.130">
    <property type="match status" value="1"/>
</dbReference>
<evidence type="ECO:0000256" key="8">
    <source>
        <dbReference type="ARBA" id="ARBA00022692"/>
    </source>
</evidence>
<evidence type="ECO:0000256" key="1">
    <source>
        <dbReference type="ARBA" id="ARBA00000085"/>
    </source>
</evidence>
<dbReference type="InterPro" id="IPR005467">
    <property type="entry name" value="His_kinase_dom"/>
</dbReference>
<evidence type="ECO:0000259" key="18">
    <source>
        <dbReference type="PROSITE" id="PS50894"/>
    </source>
</evidence>
<keyword evidence="8 15" id="KW-0812">Transmembrane</keyword>
<keyword evidence="12 15" id="KW-0472">Membrane</keyword>
<dbReference type="InterPro" id="IPR036097">
    <property type="entry name" value="HisK_dim/P_sf"/>
</dbReference>
<keyword evidence="10" id="KW-0067">ATP-binding</keyword>
<dbReference type="PROSITE" id="PS50894">
    <property type="entry name" value="HPT"/>
    <property type="match status" value="1"/>
</dbReference>
<evidence type="ECO:0000256" key="4">
    <source>
        <dbReference type="ARBA" id="ARBA00022475"/>
    </source>
</evidence>
<evidence type="ECO:0000256" key="11">
    <source>
        <dbReference type="ARBA" id="ARBA00022989"/>
    </source>
</evidence>
<dbReference type="CDD" id="cd00082">
    <property type="entry name" value="HisKA"/>
    <property type="match status" value="1"/>
</dbReference>
<evidence type="ECO:0000256" key="12">
    <source>
        <dbReference type="ARBA" id="ARBA00023136"/>
    </source>
</evidence>
<dbReference type="InterPro" id="IPR008207">
    <property type="entry name" value="Sig_transdc_His_kin_Hpt_dom"/>
</dbReference>
<keyword evidence="6 14" id="KW-0597">Phosphoprotein</keyword>
<dbReference type="InterPro" id="IPR003594">
    <property type="entry name" value="HATPase_dom"/>
</dbReference>
<keyword evidence="7" id="KW-0808">Transferase</keyword>
<evidence type="ECO:0000256" key="10">
    <source>
        <dbReference type="ARBA" id="ARBA00022840"/>
    </source>
</evidence>
<feature type="modified residue" description="4-aspartylphosphate" evidence="14">
    <location>
        <position position="648"/>
    </location>
</feature>
<evidence type="ECO:0000313" key="20">
    <source>
        <dbReference type="Proteomes" id="UP000248745"/>
    </source>
</evidence>
<dbReference type="InterPro" id="IPR001789">
    <property type="entry name" value="Sig_transdc_resp-reg_receiver"/>
</dbReference>
<keyword evidence="9 19" id="KW-0418">Kinase</keyword>
<dbReference type="PRINTS" id="PR00344">
    <property type="entry name" value="BCTRLSENSOR"/>
</dbReference>
<dbReference type="Pfam" id="PF02518">
    <property type="entry name" value="HATPase_c"/>
    <property type="match status" value="1"/>
</dbReference>
<organism evidence="19 20">
    <name type="scientific">Taibaiella soli</name>
    <dbReference type="NCBI Taxonomy" id="1649169"/>
    <lineage>
        <taxon>Bacteria</taxon>
        <taxon>Pseudomonadati</taxon>
        <taxon>Bacteroidota</taxon>
        <taxon>Chitinophagia</taxon>
        <taxon>Chitinophagales</taxon>
        <taxon>Chitinophagaceae</taxon>
        <taxon>Taibaiella</taxon>
    </lineage>
</organism>
<accession>A0A2W2B7W8</accession>
<dbReference type="EMBL" id="QKTW01000020">
    <property type="protein sequence ID" value="PZF72057.1"/>
    <property type="molecule type" value="Genomic_DNA"/>
</dbReference>
<dbReference type="Pfam" id="PF00512">
    <property type="entry name" value="HisKA"/>
    <property type="match status" value="1"/>
</dbReference>
<feature type="domain" description="Histidine kinase" evidence="16">
    <location>
        <begin position="363"/>
        <end position="580"/>
    </location>
</feature>
<dbReference type="GO" id="GO:0005886">
    <property type="term" value="C:plasma membrane"/>
    <property type="evidence" value="ECO:0007669"/>
    <property type="project" value="UniProtKB-SubCell"/>
</dbReference>
<dbReference type="SUPFAM" id="SSF47226">
    <property type="entry name" value="Histidine-containing phosphotransfer domain, HPT domain"/>
    <property type="match status" value="1"/>
</dbReference>
<dbReference type="GO" id="GO:0009927">
    <property type="term" value="F:histidine phosphotransfer kinase activity"/>
    <property type="evidence" value="ECO:0007669"/>
    <property type="project" value="TreeGrafter"/>
</dbReference>
<dbReference type="FunFam" id="3.30.565.10:FF:000010">
    <property type="entry name" value="Sensor histidine kinase RcsC"/>
    <property type="match status" value="1"/>
</dbReference>
<dbReference type="Gene3D" id="3.30.565.10">
    <property type="entry name" value="Histidine kinase-like ATPase, C-terminal domain"/>
    <property type="match status" value="1"/>
</dbReference>
<keyword evidence="10" id="KW-0547">Nucleotide-binding</keyword>
<dbReference type="Gene3D" id="1.20.120.160">
    <property type="entry name" value="HPT domain"/>
    <property type="match status" value="1"/>
</dbReference>
<dbReference type="SUPFAM" id="SSF55874">
    <property type="entry name" value="ATPase domain of HSP90 chaperone/DNA topoisomerase II/histidine kinase"/>
    <property type="match status" value="1"/>
</dbReference>
<protein>
    <recommendedName>
        <fullName evidence="3">histidine kinase</fullName>
        <ecNumber evidence="3">2.7.13.3</ecNumber>
    </recommendedName>
</protein>
<dbReference type="OrthoDB" id="9797097at2"/>
<feature type="domain" description="HPt" evidence="18">
    <location>
        <begin position="737"/>
        <end position="834"/>
    </location>
</feature>
<feature type="transmembrane region" description="Helical" evidence="15">
    <location>
        <begin position="313"/>
        <end position="334"/>
    </location>
</feature>
<dbReference type="PROSITE" id="PS50109">
    <property type="entry name" value="HIS_KIN"/>
    <property type="match status" value="1"/>
</dbReference>
<proteinExistence type="predicted"/>
<dbReference type="Gene3D" id="3.40.50.2300">
    <property type="match status" value="1"/>
</dbReference>
<evidence type="ECO:0000256" key="9">
    <source>
        <dbReference type="ARBA" id="ARBA00022777"/>
    </source>
</evidence>
<keyword evidence="11 15" id="KW-1133">Transmembrane helix</keyword>
<dbReference type="InterPro" id="IPR004358">
    <property type="entry name" value="Sig_transdc_His_kin-like_C"/>
</dbReference>
<dbReference type="InterPro" id="IPR003661">
    <property type="entry name" value="HisK_dim/P_dom"/>
</dbReference>
<feature type="modified residue" description="Phosphohistidine" evidence="13">
    <location>
        <position position="776"/>
    </location>
</feature>
<feature type="domain" description="Response regulatory" evidence="17">
    <location>
        <begin position="599"/>
        <end position="715"/>
    </location>
</feature>
<evidence type="ECO:0000259" key="17">
    <source>
        <dbReference type="PROSITE" id="PS50110"/>
    </source>
</evidence>
<evidence type="ECO:0000256" key="14">
    <source>
        <dbReference type="PROSITE-ProRule" id="PRU00169"/>
    </source>
</evidence>
<dbReference type="GO" id="GO:0000155">
    <property type="term" value="F:phosphorelay sensor kinase activity"/>
    <property type="evidence" value="ECO:0007669"/>
    <property type="project" value="InterPro"/>
</dbReference>
<evidence type="ECO:0000256" key="2">
    <source>
        <dbReference type="ARBA" id="ARBA00004429"/>
    </source>
</evidence>
<dbReference type="SMART" id="SM00448">
    <property type="entry name" value="REC"/>
    <property type="match status" value="1"/>
</dbReference>
<dbReference type="SUPFAM" id="SSF47384">
    <property type="entry name" value="Homodimeric domain of signal transducing histidine kinase"/>
    <property type="match status" value="1"/>
</dbReference>
<dbReference type="SUPFAM" id="SSF52172">
    <property type="entry name" value="CheY-like"/>
    <property type="match status" value="1"/>
</dbReference>
<comment type="subcellular location">
    <subcellularLocation>
        <location evidence="2">Cell inner membrane</location>
        <topology evidence="2">Multi-pass membrane protein</topology>
    </subcellularLocation>
</comment>
<sequence length="837" mass="94125">MPSPFIKKFSGAVYSKIILAFLLACLTIILARSVSKMAFQKMLGTVQHLSEPNQKLRLVNNIFRDVVRLDQLQRTQALRDKKKPYNPFLKESAQLQKMLDTLRIASIEDDPQLHRIDSLKKLLKQRDKLFISYLQLRVELLNDNTLSGQLQSLAAEIARNTVQTDSNIITTENKVTTTTIVPMDSMLASPEEQPEKRSLWDKLFGRKKTVAQAPLQKLIKEELKVKVDTLAMVKEDSLITELSNAIQAIEVRRQQSRNTLLSRELAFTRAGNILINKMLVILQDIESEEIKQVELNNAASTALVHNSIQQINYILIGFAVGAAVLMFLIITDIARSNRYKKQLIVAKEEAEHLGQVKQRFLANMSHELRTPLQTIIGFAEQLKQQKNPKPEDVDIIYRSSRHLLQIVNEVLDYSRIVSGKFNFSNQPFNMRQVLTEINETIAPLARRKGLTFDFDTTEDDGLYLSGDAFRLKQILYNLLGNAIKFTHEGTILFHVKKSEHEQSATFHFVIADTGIGIANADMERIFNQFEQGAENNANYQSTGLGLSIVRALVSQQNGDIRVSSEPGVGSSFIVTLTFPIVAIPKENLLLTTKASYNGKVWIVDDDPFILQLCSMILTKFQIAHECFDNPEKALAEANINDVKTVFLDIRMPGMNGFELMHALKEKFGATQPTYIALTAQAMPDEHAHILEEGFDNLLRKPFLEADFISILQHGHTVSKNNGEQFDFSSLQKMIGDDPAVLQKVLGSFINETTQDLELLENHLTNNELSATPEALHRLAGRCGQMGFKDISRQLRQTEVNIRQGNLSGALPTVTTLAERLRNLLAAVNAQLQTVATG</sequence>
<dbReference type="SMART" id="SM00388">
    <property type="entry name" value="HisKA"/>
    <property type="match status" value="1"/>
</dbReference>
<dbReference type="InterPro" id="IPR011006">
    <property type="entry name" value="CheY-like_superfamily"/>
</dbReference>
<keyword evidence="20" id="KW-1185">Reference proteome</keyword>
<dbReference type="AlphaFoldDB" id="A0A2W2B7W8"/>
<reference evidence="19 20" key="1">
    <citation type="submission" date="2018-06" db="EMBL/GenBank/DDBJ databases">
        <title>Mucibacter soli gen. nov., sp. nov., a new member of the family Chitinophagaceae producing mucin.</title>
        <authorList>
            <person name="Kim M.-K."/>
            <person name="Park S."/>
            <person name="Kim T.-S."/>
            <person name="Joung Y."/>
            <person name="Han J.-H."/>
            <person name="Kim S.B."/>
        </authorList>
    </citation>
    <scope>NUCLEOTIDE SEQUENCE [LARGE SCALE GENOMIC DNA]</scope>
    <source>
        <strain evidence="19 20">R1-15</strain>
    </source>
</reference>
<dbReference type="CDD" id="cd17546">
    <property type="entry name" value="REC_hyHK_CKI1_RcsC-like"/>
    <property type="match status" value="1"/>
</dbReference>
<dbReference type="InterPro" id="IPR036890">
    <property type="entry name" value="HATPase_C_sf"/>
</dbReference>
<evidence type="ECO:0000256" key="13">
    <source>
        <dbReference type="PROSITE-ProRule" id="PRU00110"/>
    </source>
</evidence>
<comment type="catalytic activity">
    <reaction evidence="1">
        <text>ATP + protein L-histidine = ADP + protein N-phospho-L-histidine.</text>
        <dbReference type="EC" id="2.7.13.3"/>
    </reaction>
</comment>
<dbReference type="Pfam" id="PF00072">
    <property type="entry name" value="Response_reg"/>
    <property type="match status" value="1"/>
</dbReference>